<dbReference type="InterPro" id="IPR003593">
    <property type="entry name" value="AAA+_ATPase"/>
</dbReference>
<dbReference type="FunFam" id="3.40.50.300:FF:000997">
    <property type="entry name" value="Multidrug resistance-associated protein 1"/>
    <property type="match status" value="1"/>
</dbReference>
<keyword evidence="13" id="KW-1185">Reference proteome</keyword>
<dbReference type="PROSITE" id="PS00211">
    <property type="entry name" value="ABC_TRANSPORTER_1"/>
    <property type="match status" value="2"/>
</dbReference>
<evidence type="ECO:0000313" key="12">
    <source>
        <dbReference type="EMBL" id="VVC44568.1"/>
    </source>
</evidence>
<feature type="domain" description="ABC transporter" evidence="10">
    <location>
        <begin position="1432"/>
        <end position="1658"/>
    </location>
</feature>
<dbReference type="InterPro" id="IPR003439">
    <property type="entry name" value="ABC_transporter-like_ATP-bd"/>
</dbReference>
<feature type="transmembrane region" description="Helical" evidence="9">
    <location>
        <begin position="529"/>
        <end position="549"/>
    </location>
</feature>
<keyword evidence="7 9" id="KW-1133">Transmembrane helix</keyword>
<dbReference type="Gene3D" id="1.20.1560.10">
    <property type="entry name" value="ABC transporter type 1, transmembrane domain"/>
    <property type="match status" value="2"/>
</dbReference>
<feature type="transmembrane region" description="Helical" evidence="9">
    <location>
        <begin position="1147"/>
        <end position="1171"/>
    </location>
</feature>
<dbReference type="FunFam" id="1.20.1560.10:FF:000013">
    <property type="entry name" value="ABC transporter C family member 2"/>
    <property type="match status" value="1"/>
</dbReference>
<evidence type="ECO:0000256" key="3">
    <source>
        <dbReference type="ARBA" id="ARBA00022692"/>
    </source>
</evidence>
<dbReference type="PROSITE" id="PS50893">
    <property type="entry name" value="ABC_TRANSPORTER_2"/>
    <property type="match status" value="2"/>
</dbReference>
<dbReference type="CDD" id="cd03250">
    <property type="entry name" value="ABCC_MRP_domain1"/>
    <property type="match status" value="1"/>
</dbReference>
<dbReference type="InterPro" id="IPR027417">
    <property type="entry name" value="P-loop_NTPase"/>
</dbReference>
<feature type="domain" description="ABC transporter" evidence="10">
    <location>
        <begin position="660"/>
        <end position="886"/>
    </location>
</feature>
<dbReference type="CDD" id="cd18602">
    <property type="entry name" value="ABC_6TM_SUR1_D2_like"/>
    <property type="match status" value="1"/>
</dbReference>
<evidence type="ECO:0000256" key="9">
    <source>
        <dbReference type="SAM" id="Phobius"/>
    </source>
</evidence>
<feature type="transmembrane region" description="Helical" evidence="9">
    <location>
        <begin position="415"/>
        <end position="435"/>
    </location>
</feature>
<dbReference type="Pfam" id="PF00005">
    <property type="entry name" value="ABC_tran"/>
    <property type="match status" value="2"/>
</dbReference>
<keyword evidence="8 9" id="KW-0472">Membrane</keyword>
<name>A0A5E4NS23_9HEMI</name>
<feature type="transmembrane region" description="Helical" evidence="9">
    <location>
        <begin position="33"/>
        <end position="53"/>
    </location>
</feature>
<dbReference type="InterPro" id="IPR017871">
    <property type="entry name" value="ABC_transporter-like_CS"/>
</dbReference>
<organism evidence="12 13">
    <name type="scientific">Cinara cedri</name>
    <dbReference type="NCBI Taxonomy" id="506608"/>
    <lineage>
        <taxon>Eukaryota</taxon>
        <taxon>Metazoa</taxon>
        <taxon>Ecdysozoa</taxon>
        <taxon>Arthropoda</taxon>
        <taxon>Hexapoda</taxon>
        <taxon>Insecta</taxon>
        <taxon>Pterygota</taxon>
        <taxon>Neoptera</taxon>
        <taxon>Paraneoptera</taxon>
        <taxon>Hemiptera</taxon>
        <taxon>Sternorrhyncha</taxon>
        <taxon>Aphidomorpha</taxon>
        <taxon>Aphidoidea</taxon>
        <taxon>Aphididae</taxon>
        <taxon>Lachninae</taxon>
        <taxon>Cinara</taxon>
    </lineage>
</organism>
<dbReference type="GO" id="GO:0016887">
    <property type="term" value="F:ATP hydrolysis activity"/>
    <property type="evidence" value="ECO:0007669"/>
    <property type="project" value="InterPro"/>
</dbReference>
<sequence>MGRFWCTTYRADWNSTTDEPKPWLVYDPCDMELFNVITFGFALYSNMLIFIYIKCISTRNPSPRRLLFNGHSARCTVNTIACLAEFALTVDYALSTCGSLVPATVGLLAQLSSGLVCYMLEVAGQPKPMGFGAIAWLVCGLSRALLFVSLADAGFAVHEHVRLPALALSAACCYAVAALHLYAMVGRSKINKTDLDLEFFTYKHDLCSWYSRITFYWLTGFLRNCYKHLIQLEDLGQLPNREKSTTQYGRLYDIYFKQKEMYGTSTKVSMWKCYCKAYWKDFLLGGILKMMGDFVGYIGPLGVSVIVNFVAKKHNVTNLTNGEIDRLCCVTFWDFLNNGYVMAFIMLVSCVAQGSFSQASTHILNVEGIRLKSGLQAMLYCKMLKLQPTQVDSTSENGHIINLLSEDTTNIMSSFWIGHYIWAIPLKIIFLIYLLYLKLGWSAVLGSTCCIVIMIPLQFIIGKKMSSNSKDISHLSDKRLQLTNEVLQGIRLVKLCGWENEFVDRITDARNNELDLLDKDSIYWGSMTFLTHASSVLVSLFCLGLYCLQNGSNLDSGAIFSSLALSNQLTVPLFIFPITVPIIIAAIVSTKRIEEFMSLPEIALNTNHTKLHTNKNNKRKQPTNVSWTESDMNISSNNLIENISEENDNTRHETESKVCVSIKDATFVWPNSKIPVLDIDNLKIGEGKLTIITGKVGSGKTSILLALLGEMNCLFGEIDFKRETTVAYVSQKTWLLNASVLENIVFGDQYNKSRFKRIIDACALGPDIDILPDKERTIIGERGIALSGGQQQRVAIARALYSKANIILMDNPLSALDSDVSQHVLFNGIKKCTLNQTKTVIMTTSFASDLSFADTVILMEAGKIEFCGSLADLETRDVQNMMVKMENQDHGRRTASERWRLFKLVSKIGHQLYRNWPTVESQKKLKKNFGALYGSRYLTHDLLLPTDECGDGDSCIERNHWPTSDKKRERSATIADIQLPRHKPFIDETLVNQPAISFHSSIKYRNYPHEKQSQKSLRRHVLSSVGIPHSSNRLRKMSQHSIKRQLRSDDNFSLPEEVLLKKVPSNVSDVSDEYLSSDLKGERGRFEDEFIYNSVSLRTYFKYVSWSGWTTYICYLIFTISWQTSRVFIDFWLSYWPNRDPLNETQAYWYLVIYSLLCMISIALSALSNTLGQYGALKARKLVHQRMLNNIILSPLSFFDATPIGRIDNCFSNDLVIIDKKIGTSMQRLVHFVFLCLCGIIVNAIITPWFLIILVPICLVYYTVQKFYRCSSRDLQKLEGNLRSPMITHCNETISGLDTIRAFGKQNWFMSEMINRIDNHTKVFLIISSSNRWLGIALDYLGGAIVFVATMVALITTTFFSTAISSAMVGLAINYTLLVPVYLNWVVKFFADLETYMSAVERTEEFATIPIENYRNETIITRAWPSKGYIFLDKISIKYNESQDPVISDVTLHIPPGQKVGICGRTGSGKSSLVMSILNMVPIRDGTIMIDGIDINNVPLQSLRSRISVIPQDVKMFGGTIRQNLDLKNEYSDNEIWSSLRTAQMEDTVKLQLGGLEGIVNNSGDKLSSGQKQLLCLARAILQDNVCLIMDEPTSSVDDETEKKLLEAIKTSFNGRTVITIAHRLSTILDYDRVLILDGGKIIEDTTPSRIKTFPECP</sequence>
<keyword evidence="3 9" id="KW-0812">Transmembrane</keyword>
<reference evidence="12 13" key="1">
    <citation type="submission" date="2019-08" db="EMBL/GenBank/DDBJ databases">
        <authorList>
            <person name="Alioto T."/>
            <person name="Alioto T."/>
            <person name="Gomez Garrido J."/>
        </authorList>
    </citation>
    <scope>NUCLEOTIDE SEQUENCE [LARGE SCALE GENOMIC DNA]</scope>
</reference>
<gene>
    <name evidence="12" type="ORF">CINCED_3A001509</name>
</gene>
<evidence type="ECO:0000256" key="2">
    <source>
        <dbReference type="ARBA" id="ARBA00022448"/>
    </source>
</evidence>
<dbReference type="FunFam" id="3.40.50.300:FF:000838">
    <property type="entry name" value="ABC multidrug transporter (Eurofung)"/>
    <property type="match status" value="1"/>
</dbReference>
<dbReference type="PANTHER" id="PTHR24223:SF461">
    <property type="entry name" value="ATP-BINDING CASSETTE SUB-FAMILY C MEMBER SUR"/>
    <property type="match status" value="1"/>
</dbReference>
<evidence type="ECO:0000256" key="5">
    <source>
        <dbReference type="ARBA" id="ARBA00022741"/>
    </source>
</evidence>
<dbReference type="InterPro" id="IPR050173">
    <property type="entry name" value="ABC_transporter_C-like"/>
</dbReference>
<keyword evidence="6" id="KW-0067">ATP-binding</keyword>
<dbReference type="CDD" id="cd18591">
    <property type="entry name" value="ABC_6TM_SUR1_D1_like"/>
    <property type="match status" value="1"/>
</dbReference>
<dbReference type="SUPFAM" id="SSF52540">
    <property type="entry name" value="P-loop containing nucleoside triphosphate hydrolases"/>
    <property type="match status" value="2"/>
</dbReference>
<evidence type="ECO:0000256" key="7">
    <source>
        <dbReference type="ARBA" id="ARBA00022989"/>
    </source>
</evidence>
<dbReference type="PANTHER" id="PTHR24223">
    <property type="entry name" value="ATP-BINDING CASSETTE SUB-FAMILY C"/>
    <property type="match status" value="1"/>
</dbReference>
<feature type="transmembrane region" description="Helical" evidence="9">
    <location>
        <begin position="100"/>
        <end position="120"/>
    </location>
</feature>
<dbReference type="Proteomes" id="UP000325440">
    <property type="component" value="Unassembled WGS sequence"/>
</dbReference>
<dbReference type="CDD" id="cd03244">
    <property type="entry name" value="ABCC_MRP_domain2"/>
    <property type="match status" value="1"/>
</dbReference>
<dbReference type="FunFam" id="1.20.1560.10:FF:000006">
    <property type="entry name" value="ATP-binding cassette, sub-family C (CFTR/MRP), member 9"/>
    <property type="match status" value="1"/>
</dbReference>
<dbReference type="Pfam" id="PF00664">
    <property type="entry name" value="ABC_membrane"/>
    <property type="match status" value="2"/>
</dbReference>
<evidence type="ECO:0000256" key="6">
    <source>
        <dbReference type="ARBA" id="ARBA00022840"/>
    </source>
</evidence>
<dbReference type="InterPro" id="IPR011527">
    <property type="entry name" value="ABC1_TM_dom"/>
</dbReference>
<dbReference type="GO" id="GO:0005524">
    <property type="term" value="F:ATP binding"/>
    <property type="evidence" value="ECO:0007669"/>
    <property type="project" value="UniProtKB-KW"/>
</dbReference>
<dbReference type="OrthoDB" id="6500128at2759"/>
<feature type="transmembrane region" description="Helical" evidence="9">
    <location>
        <begin position="1340"/>
        <end position="1360"/>
    </location>
</feature>
<feature type="transmembrane region" description="Helical" evidence="9">
    <location>
        <begin position="441"/>
        <end position="461"/>
    </location>
</feature>
<evidence type="ECO:0000259" key="11">
    <source>
        <dbReference type="PROSITE" id="PS50929"/>
    </source>
</evidence>
<evidence type="ECO:0000256" key="4">
    <source>
        <dbReference type="ARBA" id="ARBA00022737"/>
    </source>
</evidence>
<protein>
    <submittedName>
        <fullName evidence="12">ABC transporter type 1, transmembrane domain,ABC transporter-like,P-loop containing nucleoside triphosphate</fullName>
    </submittedName>
</protein>
<dbReference type="GO" id="GO:0140359">
    <property type="term" value="F:ABC-type transporter activity"/>
    <property type="evidence" value="ECO:0007669"/>
    <property type="project" value="InterPro"/>
</dbReference>
<feature type="transmembrane region" description="Helical" evidence="9">
    <location>
        <begin position="1112"/>
        <end position="1135"/>
    </location>
</feature>
<evidence type="ECO:0000256" key="8">
    <source>
        <dbReference type="ARBA" id="ARBA00023136"/>
    </source>
</evidence>
<evidence type="ECO:0000256" key="1">
    <source>
        <dbReference type="ARBA" id="ARBA00004141"/>
    </source>
</evidence>
<keyword evidence="2" id="KW-0813">Transport</keyword>
<dbReference type="Gene3D" id="3.40.50.300">
    <property type="entry name" value="P-loop containing nucleotide triphosphate hydrolases"/>
    <property type="match status" value="2"/>
</dbReference>
<keyword evidence="5" id="KW-0547">Nucleotide-binding</keyword>
<keyword evidence="4" id="KW-0677">Repeat</keyword>
<feature type="transmembrane region" description="Helical" evidence="9">
    <location>
        <begin position="1367"/>
        <end position="1387"/>
    </location>
</feature>
<dbReference type="SUPFAM" id="SSF90123">
    <property type="entry name" value="ABC transporter transmembrane region"/>
    <property type="match status" value="2"/>
</dbReference>
<evidence type="ECO:0000259" key="10">
    <source>
        <dbReference type="PROSITE" id="PS50893"/>
    </source>
</evidence>
<feature type="transmembrane region" description="Helical" evidence="9">
    <location>
        <begin position="163"/>
        <end position="183"/>
    </location>
</feature>
<evidence type="ECO:0000313" key="13">
    <source>
        <dbReference type="Proteomes" id="UP000325440"/>
    </source>
</evidence>
<feature type="transmembrane region" description="Helical" evidence="9">
    <location>
        <begin position="340"/>
        <end position="364"/>
    </location>
</feature>
<dbReference type="InterPro" id="IPR036640">
    <property type="entry name" value="ABC1_TM_sf"/>
</dbReference>
<dbReference type="EMBL" id="CABPRJ010002383">
    <property type="protein sequence ID" value="VVC44568.1"/>
    <property type="molecule type" value="Genomic_DNA"/>
</dbReference>
<feature type="transmembrane region" description="Helical" evidence="9">
    <location>
        <begin position="569"/>
        <end position="588"/>
    </location>
</feature>
<comment type="subcellular location">
    <subcellularLocation>
        <location evidence="1">Membrane</location>
        <topology evidence="1">Multi-pass membrane protein</topology>
    </subcellularLocation>
</comment>
<accession>A0A5E4NS23</accession>
<proteinExistence type="predicted"/>
<feature type="domain" description="ABC transmembrane type-1" evidence="11">
    <location>
        <begin position="283"/>
        <end position="585"/>
    </location>
</feature>
<feature type="transmembrane region" description="Helical" evidence="9">
    <location>
        <begin position="1229"/>
        <end position="1262"/>
    </location>
</feature>
<dbReference type="SMART" id="SM00382">
    <property type="entry name" value="AAA"/>
    <property type="match status" value="2"/>
</dbReference>
<dbReference type="GO" id="GO:0016020">
    <property type="term" value="C:membrane"/>
    <property type="evidence" value="ECO:0007669"/>
    <property type="project" value="UniProtKB-SubCell"/>
</dbReference>
<feature type="transmembrane region" description="Helical" evidence="9">
    <location>
        <begin position="132"/>
        <end position="151"/>
    </location>
</feature>
<feature type="domain" description="ABC transmembrane type-1" evidence="11">
    <location>
        <begin position="1141"/>
        <end position="1395"/>
    </location>
</feature>
<dbReference type="PROSITE" id="PS50929">
    <property type="entry name" value="ABC_TM1F"/>
    <property type="match status" value="2"/>
</dbReference>